<dbReference type="PANTHER" id="PTHR34986:SF1">
    <property type="entry name" value="PROTEIN YIAL"/>
    <property type="match status" value="1"/>
</dbReference>
<dbReference type="GO" id="GO:0005829">
    <property type="term" value="C:cytosol"/>
    <property type="evidence" value="ECO:0007669"/>
    <property type="project" value="TreeGrafter"/>
</dbReference>
<gene>
    <name evidence="1" type="ORF">HS37.18</name>
</gene>
<dbReference type="InterPro" id="IPR037012">
    <property type="entry name" value="NanQ/TabA/YiaL_sf"/>
</dbReference>
<dbReference type="Pfam" id="PF04074">
    <property type="entry name" value="DUF386"/>
    <property type="match status" value="1"/>
</dbReference>
<evidence type="ECO:0000313" key="1">
    <source>
        <dbReference type="EMBL" id="ALN43963.1"/>
    </source>
</evidence>
<dbReference type="RefSeq" id="WP_002887775.1">
    <property type="nucleotide sequence ID" value="NZ_JYDX01000072.1"/>
</dbReference>
<reference evidence="1" key="1">
    <citation type="journal article" date="2015" name="PLoS ONE">
        <title>Updated Campylobacter jejuni Capsule PCR Multiplex Typing System and Its Application to Clinical Isolates from South and Southeast Asia.</title>
        <authorList>
            <person name="Poly F."/>
            <person name="Serichantalergs O."/>
            <person name="Kuroiwa J."/>
            <person name="Pootong P."/>
            <person name="Mason C."/>
            <person name="Guerry P."/>
            <person name="Parker C.T."/>
        </authorList>
    </citation>
    <scope>NUCLEOTIDE SEQUENCE</scope>
    <source>
        <strain evidence="1">RM3428</strain>
    </source>
</reference>
<dbReference type="PATRIC" id="fig|32022.151.peg.1766"/>
<dbReference type="EMBL" id="KT893431">
    <property type="protein sequence ID" value="ALN43963.1"/>
    <property type="molecule type" value="Genomic_DNA"/>
</dbReference>
<dbReference type="InterPro" id="IPR004375">
    <property type="entry name" value="NanQ/TabA/YiaL"/>
</dbReference>
<protein>
    <submittedName>
        <fullName evidence="1">Putative beta-D-galactosidase</fullName>
    </submittedName>
</protein>
<organism evidence="1">
    <name type="scientific">Campylobacter jejuni subsp. jejuni</name>
    <dbReference type="NCBI Taxonomy" id="32022"/>
    <lineage>
        <taxon>Bacteria</taxon>
        <taxon>Pseudomonadati</taxon>
        <taxon>Campylobacterota</taxon>
        <taxon>Epsilonproteobacteria</taxon>
        <taxon>Campylobacterales</taxon>
        <taxon>Campylobacteraceae</taxon>
        <taxon>Campylobacter</taxon>
    </lineage>
</organism>
<accession>A0A0S2CGE5</accession>
<dbReference type="Gene3D" id="2.60.120.370">
    <property type="entry name" value="YhcH/YjgK/YiaL"/>
    <property type="match status" value="1"/>
</dbReference>
<dbReference type="AlphaFoldDB" id="A0A0S2CGE5"/>
<dbReference type="PANTHER" id="PTHR34986">
    <property type="entry name" value="EVOLVED BETA-GALACTOSIDASE SUBUNIT BETA"/>
    <property type="match status" value="1"/>
</dbReference>
<dbReference type="NCBIfam" id="TIGR00022">
    <property type="entry name" value="YhcH/YjgK/YiaL family protein"/>
    <property type="match status" value="1"/>
</dbReference>
<sequence>MAIITNVHQVHSFLKDQVALEYLYSVCNSTHQNRLRILELPLKSCKKENISETFFVLEQNYITKPRNECFWESHKKYIDIQLHLKGIEQMEFIDVSHLEISEEYNQEKDLIIYNDNRCSNKIIMQKNDIAIFFPEDAHLGMAMYSENPSNILKTVIKYPLGLWK</sequence>
<dbReference type="SUPFAM" id="SSF51197">
    <property type="entry name" value="Clavaminate synthase-like"/>
    <property type="match status" value="1"/>
</dbReference>
<proteinExistence type="predicted"/>
<name>A0A0S2CGE5_CAMJU</name>